<feature type="transmembrane region" description="Helical" evidence="5">
    <location>
        <begin position="92"/>
        <end position="112"/>
    </location>
</feature>
<keyword evidence="4 5" id="KW-0472">Membrane</keyword>
<evidence type="ECO:0000256" key="2">
    <source>
        <dbReference type="ARBA" id="ARBA00022692"/>
    </source>
</evidence>
<dbReference type="GO" id="GO:0071786">
    <property type="term" value="P:endoplasmic reticulum tubular network organization"/>
    <property type="evidence" value="ECO:0007669"/>
    <property type="project" value="TreeGrafter"/>
</dbReference>
<dbReference type="EMBL" id="LYUB02000001">
    <property type="protein sequence ID" value="OVF11422.1"/>
    <property type="molecule type" value="Genomic_DNA"/>
</dbReference>
<comment type="subcellular location">
    <subcellularLocation>
        <location evidence="1">Membrane</location>
        <topology evidence="1">Multi-pass membrane protein</topology>
    </subcellularLocation>
</comment>
<dbReference type="PANTHER" id="PTHR12703:SF4">
    <property type="entry name" value="TRANSMEMBRANE PROTEIN 33"/>
    <property type="match status" value="1"/>
</dbReference>
<reference evidence="6 7" key="1">
    <citation type="submission" date="2017-04" db="EMBL/GenBank/DDBJ databases">
        <title>Draft genome of the yeast Clavispora lusitaniae type strain CBS 6936.</title>
        <authorList>
            <person name="Durrens P."/>
            <person name="Klopp C."/>
            <person name="Biteau N."/>
            <person name="Fitton-Ouhabi V."/>
            <person name="Dementhon K."/>
            <person name="Accoceberry I."/>
            <person name="Sherman D.J."/>
            <person name="Noel T."/>
        </authorList>
    </citation>
    <scope>NUCLEOTIDE SEQUENCE [LARGE SCALE GENOMIC DNA]</scope>
    <source>
        <strain evidence="6 7">CBS 6936</strain>
    </source>
</reference>
<dbReference type="AlphaFoldDB" id="A0AA91Q5C7"/>
<evidence type="ECO:0000256" key="1">
    <source>
        <dbReference type="ARBA" id="ARBA00004141"/>
    </source>
</evidence>
<feature type="transmembrane region" description="Helical" evidence="5">
    <location>
        <begin position="164"/>
        <end position="182"/>
    </location>
</feature>
<accession>A0AA91Q5C7</accession>
<evidence type="ECO:0000256" key="5">
    <source>
        <dbReference type="SAM" id="Phobius"/>
    </source>
</evidence>
<dbReference type="Proteomes" id="UP000195602">
    <property type="component" value="Unassembled WGS sequence"/>
</dbReference>
<dbReference type="GO" id="GO:0005783">
    <property type="term" value="C:endoplasmic reticulum"/>
    <property type="evidence" value="ECO:0007669"/>
    <property type="project" value="TreeGrafter"/>
</dbReference>
<evidence type="ECO:0000313" key="7">
    <source>
        <dbReference type="Proteomes" id="UP000195602"/>
    </source>
</evidence>
<organism evidence="6 7">
    <name type="scientific">Clavispora lusitaniae</name>
    <name type="common">Candida lusitaniae</name>
    <dbReference type="NCBI Taxonomy" id="36911"/>
    <lineage>
        <taxon>Eukaryota</taxon>
        <taxon>Fungi</taxon>
        <taxon>Dikarya</taxon>
        <taxon>Ascomycota</taxon>
        <taxon>Saccharomycotina</taxon>
        <taxon>Pichiomycetes</taxon>
        <taxon>Metschnikowiaceae</taxon>
        <taxon>Clavispora</taxon>
    </lineage>
</organism>
<proteinExistence type="predicted"/>
<protein>
    <submittedName>
        <fullName evidence="6">Pore and endoplasmic reticulum protein</fullName>
    </submittedName>
</protein>
<dbReference type="PANTHER" id="PTHR12703">
    <property type="entry name" value="TRANSMEMBRANE PROTEIN 33"/>
    <property type="match status" value="1"/>
</dbReference>
<feature type="transmembrane region" description="Helical" evidence="5">
    <location>
        <begin position="53"/>
        <end position="71"/>
    </location>
</feature>
<gene>
    <name evidence="6" type="ORF">A9F13_01g09372</name>
</gene>
<keyword evidence="3 5" id="KW-1133">Transmembrane helix</keyword>
<evidence type="ECO:0000313" key="6">
    <source>
        <dbReference type="EMBL" id="OVF11422.1"/>
    </source>
</evidence>
<comment type="caution">
    <text evidence="6">The sequence shown here is derived from an EMBL/GenBank/DDBJ whole genome shotgun (WGS) entry which is preliminary data.</text>
</comment>
<dbReference type="GO" id="GO:0061024">
    <property type="term" value="P:membrane organization"/>
    <property type="evidence" value="ECO:0007669"/>
    <property type="project" value="TreeGrafter"/>
</dbReference>
<name>A0AA91Q5C7_CLALS</name>
<dbReference type="KEGG" id="clus:A9F13_01g09372"/>
<feature type="transmembrane region" description="Helical" evidence="5">
    <location>
        <begin position="25"/>
        <end position="47"/>
    </location>
</feature>
<feature type="transmembrane region" description="Helical" evidence="5">
    <location>
        <begin position="194"/>
        <end position="212"/>
    </location>
</feature>
<sequence length="275" mass="31354">MPPKTTQRPKSLIATVKSLSKTPQLYWFLAHVLSLVNFAGSFIFGLFSPAKALSYYRYTFFFQLISYGIVIKQVHFSSSAGSRSQLLRDENVQYFLFAFILWLVSFKIGTLAGTPYSYIIFSFFHVATYLQSHLLESLPIPIATQAAISSRITYLTTNFTQQSLYLAATSEVMMVVNILWQIPRLVINLFRDQVFAAVHMFSIVAVIVFVKLRYNENQTMKLVVQQLDAKAAGFLSNPMLPPQLSVFYQTTFKQFVAKYISPIKVPTRSVQKKTE</sequence>
<evidence type="ECO:0000256" key="4">
    <source>
        <dbReference type="ARBA" id="ARBA00023136"/>
    </source>
</evidence>
<dbReference type="GO" id="GO:0016020">
    <property type="term" value="C:membrane"/>
    <property type="evidence" value="ECO:0007669"/>
    <property type="project" value="UniProtKB-SubCell"/>
</dbReference>
<evidence type="ECO:0000256" key="3">
    <source>
        <dbReference type="ARBA" id="ARBA00022989"/>
    </source>
</evidence>
<dbReference type="InterPro" id="IPR051645">
    <property type="entry name" value="PER33/POM33_regulator"/>
</dbReference>
<keyword evidence="2 5" id="KW-0812">Transmembrane</keyword>